<gene>
    <name evidence="1" type="ORF">NM688_g6089</name>
</gene>
<name>A0ACC1SJV8_9APHY</name>
<protein>
    <submittedName>
        <fullName evidence="1">Uncharacterized protein</fullName>
    </submittedName>
</protein>
<proteinExistence type="predicted"/>
<evidence type="ECO:0000313" key="1">
    <source>
        <dbReference type="EMBL" id="KAJ3541405.1"/>
    </source>
</evidence>
<dbReference type="Proteomes" id="UP001148662">
    <property type="component" value="Unassembled WGS sequence"/>
</dbReference>
<keyword evidence="2" id="KW-1185">Reference proteome</keyword>
<sequence>MSATPTSSSILSSATSSSSVDPNNSYGYTPNSTVGVVFTALFAVTTFVHFIQMLKYRMWWLLPTVLLGGAGEIIGWVGRLWSSFNVDARDPYMMQIVCTIIAPTPFIAAIFITFGRLVGKLGDRYSWLPPLYYGRIFLACDIMSLVIQAAGGGIAASANTTSDQNLGGNIMLAGIVIQMVALFLFMILATQFFISFLNNSPVRGPYDSPDGSLATLSDTRPWDDKLKFLSAGLAFISGVLMIRAVYRTIELADGWTGPVITHQVYFVIFDGGMVIAAMLTLNVCHPGRLLFNRPEWIDGEKQMYRESAETEESLA</sequence>
<accession>A0ACC1SJV8</accession>
<organism evidence="1 2">
    <name type="scientific">Phlebia brevispora</name>
    <dbReference type="NCBI Taxonomy" id="194682"/>
    <lineage>
        <taxon>Eukaryota</taxon>
        <taxon>Fungi</taxon>
        <taxon>Dikarya</taxon>
        <taxon>Basidiomycota</taxon>
        <taxon>Agaricomycotina</taxon>
        <taxon>Agaricomycetes</taxon>
        <taxon>Polyporales</taxon>
        <taxon>Meruliaceae</taxon>
        <taxon>Phlebia</taxon>
    </lineage>
</organism>
<evidence type="ECO:0000313" key="2">
    <source>
        <dbReference type="Proteomes" id="UP001148662"/>
    </source>
</evidence>
<comment type="caution">
    <text evidence="1">The sequence shown here is derived from an EMBL/GenBank/DDBJ whole genome shotgun (WGS) entry which is preliminary data.</text>
</comment>
<reference evidence="1" key="1">
    <citation type="submission" date="2022-07" db="EMBL/GenBank/DDBJ databases">
        <title>Genome Sequence of Phlebia brevispora.</title>
        <authorList>
            <person name="Buettner E."/>
        </authorList>
    </citation>
    <scope>NUCLEOTIDE SEQUENCE</scope>
    <source>
        <strain evidence="1">MPL23</strain>
    </source>
</reference>
<dbReference type="EMBL" id="JANHOG010001205">
    <property type="protein sequence ID" value="KAJ3541405.1"/>
    <property type="molecule type" value="Genomic_DNA"/>
</dbReference>